<dbReference type="Proteomes" id="UP000015103">
    <property type="component" value="Unassembled WGS sequence"/>
</dbReference>
<reference evidence="2" key="1">
    <citation type="submission" date="2015-05" db="UniProtKB">
        <authorList>
            <consortium name="EnsemblMetazoa"/>
        </authorList>
    </citation>
    <scope>IDENTIFICATION</scope>
</reference>
<dbReference type="HOGENOM" id="CLU_2375394_0_0_1"/>
<evidence type="ECO:0000313" key="2">
    <source>
        <dbReference type="EnsemblMetazoa" id="RPRC004304-PA"/>
    </source>
</evidence>
<protein>
    <submittedName>
        <fullName evidence="2">Uncharacterized protein</fullName>
    </submittedName>
</protein>
<dbReference type="InParanoid" id="T1HJT2"/>
<keyword evidence="3" id="KW-1185">Reference proteome</keyword>
<accession>T1HJT2</accession>
<organism evidence="2 3">
    <name type="scientific">Rhodnius prolixus</name>
    <name type="common">Triatomid bug</name>
    <dbReference type="NCBI Taxonomy" id="13249"/>
    <lineage>
        <taxon>Eukaryota</taxon>
        <taxon>Metazoa</taxon>
        <taxon>Ecdysozoa</taxon>
        <taxon>Arthropoda</taxon>
        <taxon>Hexapoda</taxon>
        <taxon>Insecta</taxon>
        <taxon>Pterygota</taxon>
        <taxon>Neoptera</taxon>
        <taxon>Paraneoptera</taxon>
        <taxon>Hemiptera</taxon>
        <taxon>Heteroptera</taxon>
        <taxon>Panheteroptera</taxon>
        <taxon>Cimicomorpha</taxon>
        <taxon>Reduviidae</taxon>
        <taxon>Triatominae</taxon>
        <taxon>Rhodnius</taxon>
    </lineage>
</organism>
<dbReference type="EnsemblMetazoa" id="RPRC004304-RA">
    <property type="protein sequence ID" value="RPRC004304-PA"/>
    <property type="gene ID" value="RPRC004304"/>
</dbReference>
<dbReference type="VEuPathDB" id="VectorBase:RPRC004304"/>
<dbReference type="EMBL" id="ACPB03011771">
    <property type="status" value="NOT_ANNOTATED_CDS"/>
    <property type="molecule type" value="Genomic_DNA"/>
</dbReference>
<feature type="region of interest" description="Disordered" evidence="1">
    <location>
        <begin position="57"/>
        <end position="95"/>
    </location>
</feature>
<evidence type="ECO:0000256" key="1">
    <source>
        <dbReference type="SAM" id="MobiDB-lite"/>
    </source>
</evidence>
<name>T1HJT2_RHOPR</name>
<evidence type="ECO:0000313" key="3">
    <source>
        <dbReference type="Proteomes" id="UP000015103"/>
    </source>
</evidence>
<sequence length="95" mass="11218">MELLADRLLLDRIVQGLQDNQLREKYLQEKELTLDRAIELGRTTALSREQAAEMIPSEVDRIVNRKQPKKTKEKERNRCQPLRNSPTTRGVFWQD</sequence>
<dbReference type="AlphaFoldDB" id="T1HJT2"/>
<proteinExistence type="predicted"/>